<comment type="caution">
    <text evidence="2">The sequence shown here is derived from an EMBL/GenBank/DDBJ whole genome shotgun (WGS) entry which is preliminary data.</text>
</comment>
<name>A0ABT7PL33_9BACT</name>
<evidence type="ECO:0000259" key="1">
    <source>
        <dbReference type="Pfam" id="PF10005"/>
    </source>
</evidence>
<protein>
    <submittedName>
        <fullName evidence="2">Zinc-binding metallopeptidase</fullName>
    </submittedName>
</protein>
<gene>
    <name evidence="2" type="ORF">QTN89_15700</name>
</gene>
<feature type="domain" description="Zinc-ribbon" evidence="1">
    <location>
        <begin position="4"/>
        <end position="92"/>
    </location>
</feature>
<dbReference type="InterPro" id="IPR011201">
    <property type="entry name" value="Zinc-ribbon_6_bact"/>
</dbReference>
<organism evidence="2 3">
    <name type="scientific">Roseiconus lacunae</name>
    <dbReference type="NCBI Taxonomy" id="2605694"/>
    <lineage>
        <taxon>Bacteria</taxon>
        <taxon>Pseudomonadati</taxon>
        <taxon>Planctomycetota</taxon>
        <taxon>Planctomycetia</taxon>
        <taxon>Pirellulales</taxon>
        <taxon>Pirellulaceae</taxon>
        <taxon>Roseiconus</taxon>
    </lineage>
</organism>
<reference evidence="2 3" key="1">
    <citation type="submission" date="2023-06" db="EMBL/GenBank/DDBJ databases">
        <title>Roseiconus lacunae JC819 isolated from Gulf of Mannar region, Tamil Nadu.</title>
        <authorList>
            <person name="Pk S."/>
            <person name="Ch S."/>
            <person name="Ch V.R."/>
        </authorList>
    </citation>
    <scope>NUCLEOTIDE SEQUENCE [LARGE SCALE GENOMIC DNA]</scope>
    <source>
        <strain evidence="2 3">JC819</strain>
    </source>
</reference>
<feature type="non-terminal residue" evidence="2">
    <location>
        <position position="337"/>
    </location>
</feature>
<dbReference type="EMBL" id="JASZZN010000011">
    <property type="protein sequence ID" value="MDM4016891.1"/>
    <property type="molecule type" value="Genomic_DNA"/>
</dbReference>
<dbReference type="RefSeq" id="WP_289164478.1">
    <property type="nucleotide sequence ID" value="NZ_JASZZN010000011.1"/>
</dbReference>
<evidence type="ECO:0000313" key="3">
    <source>
        <dbReference type="Proteomes" id="UP001239462"/>
    </source>
</evidence>
<dbReference type="Proteomes" id="UP001239462">
    <property type="component" value="Unassembled WGS sequence"/>
</dbReference>
<sequence>MKTFRCVCGADLFFHSDQCVGCGRSVCRCGSCAMITAVDDQHRCMTCNASLVSCHNRTEHGVCNGSVLADSSSDEKPLCRYCDLNRVIPDLSIEGHLQKWRLFERAKHRVLYDIDRIGLPLVDDHEPALIFDFKSPEKQPVSTGHADGVITLDLNEADSVHRERTRVQFGEPHRTLVGHFRHELGHYFWQKCVLPNCIDAFRDQFGDERDPSYVDARDAYYQRGAPADWQQNFVSEYSTMHPWEDFAETFNAYLDMVAIARTFDHFQSDGDVDLTDFDALIVRYRRIGVMANELNRDIGLLDLVPEVFTPPVIEKMQFVHQLAQSNQARESASSVGC</sequence>
<dbReference type="Pfam" id="PF15887">
    <property type="entry name" value="Peptidase_Mx"/>
    <property type="match status" value="1"/>
</dbReference>
<dbReference type="InterPro" id="IPR031321">
    <property type="entry name" value="UCP012641"/>
</dbReference>
<evidence type="ECO:0000313" key="2">
    <source>
        <dbReference type="EMBL" id="MDM4016891.1"/>
    </source>
</evidence>
<dbReference type="Pfam" id="PF10005">
    <property type="entry name" value="Zn_ribbon_DZR_6"/>
    <property type="match status" value="1"/>
</dbReference>
<accession>A0ABT7PL33</accession>
<dbReference type="Gene3D" id="3.40.390.70">
    <property type="match status" value="1"/>
</dbReference>
<dbReference type="PIRSF" id="PIRSF012641">
    <property type="entry name" value="UCP012641"/>
    <property type="match status" value="1"/>
</dbReference>
<proteinExistence type="predicted"/>
<keyword evidence="3" id="KW-1185">Reference proteome</keyword>